<keyword evidence="4" id="KW-0539">Nucleus</keyword>
<evidence type="ECO:0000256" key="4">
    <source>
        <dbReference type="ARBA" id="ARBA00023242"/>
    </source>
</evidence>
<evidence type="ECO:0000256" key="3">
    <source>
        <dbReference type="ARBA" id="ARBA00022884"/>
    </source>
</evidence>
<evidence type="ECO:0000256" key="5">
    <source>
        <dbReference type="PROSITE-ProRule" id="PRU00176"/>
    </source>
</evidence>
<evidence type="ECO:0000259" key="7">
    <source>
        <dbReference type="PROSITE" id="PS50102"/>
    </source>
</evidence>
<dbReference type="InterPro" id="IPR000504">
    <property type="entry name" value="RRM_dom"/>
</dbReference>
<dbReference type="InterPro" id="IPR034808">
    <property type="entry name" value="Nop4p_RRM3"/>
</dbReference>
<dbReference type="InterPro" id="IPR051945">
    <property type="entry name" value="RRM_MRD1_RNA_proc_ribogen"/>
</dbReference>
<sequence>MGATSNERKRPHATEDIDPASFEDRDNGAVKSTKRARVARVEDRRSLFVRSLPPGATSESLTDFFSQHYPVKHATVVVDQKTKESRGYGFVTLADAEDAAEAKKALDKQDWNGRRIRIDVAEPRQRNNTTGELPAHKKRKEEIQKPNKLIVRNLPWSIKKSEQLEHLFRSFGKVKFADLPQSKGKLKGFGFVTLRGRPNAERALAAINGKEIDGRTLAVDWAVDKETWEKQQPEDEDKKQKKGNKKQQEEEDDDDQTSSEGSDDEDNDLEGDAEVNRDDQLDADLKNFFKNHMENLEDEEDDEEEDDEEEDEEVEQETQPQEPKKLMTDNSSTVFVRNLPFTATDEQLKSFFGHFGKIRYARVVMDKVTEKPAGTGFVCFIDADEAKSCIKNAPRPQAPTAAAKNSILQDESADPDGKYTLDGRLLSVAQAVNKQEATNLADSSLAKRNEKDKRKLFLLSEGAIDKSSPLFNLLTEPELRMRQASAAQRKKLVQGNPSLHLSLTRLALRNIPRNMDSKDLKELARKAVVEFAKDVKAGRRQPLSKEENARDGKDAKEKEHERKAKGKGIIRQAKIVFESAQGTKMQEKDGGKSRGYGFIEYTSHHWALMGLRYLNGLQLQNEVGKKQRLVVEFAIENAQVVQRRRANEERSRQLNPEHNKGAKTEAQLKTNAQHTKDNKKHGRRDDRGNRGDRGDRSGKPGRGGKFGKDAGSKKPEEEGGRKPETEAEMKHRLIARTRVMRKKKALSRGSK</sequence>
<feature type="region of interest" description="Disordered" evidence="6">
    <location>
        <begin position="227"/>
        <end position="280"/>
    </location>
</feature>
<comment type="caution">
    <text evidence="8">The sequence shown here is derived from an EMBL/GenBank/DDBJ whole genome shotgun (WGS) entry which is preliminary data.</text>
</comment>
<feature type="region of interest" description="Disordered" evidence="6">
    <location>
        <begin position="294"/>
        <end position="331"/>
    </location>
</feature>
<gene>
    <name evidence="8" type="ORF">FLONG3_10835</name>
</gene>
<dbReference type="FunFam" id="3.30.70.330:FF:000406">
    <property type="entry name" value="Related to Nucleolar protein NOP4"/>
    <property type="match status" value="1"/>
</dbReference>
<feature type="compositionally biased region" description="Basic and acidic residues" evidence="6">
    <location>
        <begin position="645"/>
        <end position="663"/>
    </location>
</feature>
<organism evidence="8 9">
    <name type="scientific">Fusarium longipes</name>
    <dbReference type="NCBI Taxonomy" id="694270"/>
    <lineage>
        <taxon>Eukaryota</taxon>
        <taxon>Fungi</taxon>
        <taxon>Dikarya</taxon>
        <taxon>Ascomycota</taxon>
        <taxon>Pezizomycotina</taxon>
        <taxon>Sordariomycetes</taxon>
        <taxon>Hypocreomycetidae</taxon>
        <taxon>Hypocreales</taxon>
        <taxon>Nectriaceae</taxon>
        <taxon>Fusarium</taxon>
    </lineage>
</organism>
<reference evidence="8 9" key="1">
    <citation type="journal article" date="2018" name="PLoS Pathog.">
        <title>Evolution of structural diversity of trichothecenes, a family of toxins produced by plant pathogenic and entomopathogenic fungi.</title>
        <authorList>
            <person name="Proctor R.H."/>
            <person name="McCormick S.P."/>
            <person name="Kim H.S."/>
            <person name="Cardoza R.E."/>
            <person name="Stanley A.M."/>
            <person name="Lindo L."/>
            <person name="Kelly A."/>
            <person name="Brown D.W."/>
            <person name="Lee T."/>
            <person name="Vaughan M.M."/>
            <person name="Alexander N.J."/>
            <person name="Busman M."/>
            <person name="Gutierrez S."/>
        </authorList>
    </citation>
    <scope>NUCLEOTIDE SEQUENCE [LARGE SCALE GENOMIC DNA]</scope>
    <source>
        <strain evidence="8 9">NRRL 20695</strain>
    </source>
</reference>
<dbReference type="PANTHER" id="PTHR48039:SF5">
    <property type="entry name" value="RNA-BINDING PROTEIN 28"/>
    <property type="match status" value="1"/>
</dbReference>
<accession>A0A395RKX7</accession>
<feature type="compositionally biased region" description="Basic and acidic residues" evidence="6">
    <location>
        <begin position="539"/>
        <end position="562"/>
    </location>
</feature>
<dbReference type="GO" id="GO:0005730">
    <property type="term" value="C:nucleolus"/>
    <property type="evidence" value="ECO:0007669"/>
    <property type="project" value="TreeGrafter"/>
</dbReference>
<dbReference type="OrthoDB" id="267048at2759"/>
<dbReference type="GO" id="GO:0003729">
    <property type="term" value="F:mRNA binding"/>
    <property type="evidence" value="ECO:0007669"/>
    <property type="project" value="TreeGrafter"/>
</dbReference>
<feature type="compositionally biased region" description="Acidic residues" evidence="6">
    <location>
        <begin position="296"/>
        <end position="316"/>
    </location>
</feature>
<evidence type="ECO:0000256" key="6">
    <source>
        <dbReference type="SAM" id="MobiDB-lite"/>
    </source>
</evidence>
<dbReference type="Pfam" id="PF00076">
    <property type="entry name" value="RRM_1"/>
    <property type="match status" value="3"/>
</dbReference>
<dbReference type="Gene3D" id="3.30.70.330">
    <property type="match status" value="4"/>
</dbReference>
<evidence type="ECO:0000256" key="2">
    <source>
        <dbReference type="ARBA" id="ARBA00022737"/>
    </source>
</evidence>
<evidence type="ECO:0000313" key="9">
    <source>
        <dbReference type="Proteomes" id="UP000266234"/>
    </source>
</evidence>
<feature type="region of interest" description="Disordered" evidence="6">
    <location>
        <begin position="642"/>
        <end position="751"/>
    </location>
</feature>
<proteinExistence type="predicted"/>
<keyword evidence="3 5" id="KW-0694">RNA-binding</keyword>
<feature type="compositionally biased region" description="Basic residues" evidence="6">
    <location>
        <begin position="732"/>
        <end position="751"/>
    </location>
</feature>
<dbReference type="STRING" id="694270.A0A395RKX7"/>
<dbReference type="EMBL" id="PXOG01000339">
    <property type="protein sequence ID" value="RGP60522.1"/>
    <property type="molecule type" value="Genomic_DNA"/>
</dbReference>
<dbReference type="SUPFAM" id="SSF54928">
    <property type="entry name" value="RNA-binding domain, RBD"/>
    <property type="match status" value="4"/>
</dbReference>
<dbReference type="InterPro" id="IPR012677">
    <property type="entry name" value="Nucleotide-bd_a/b_plait_sf"/>
</dbReference>
<dbReference type="InterPro" id="IPR035979">
    <property type="entry name" value="RBD_domain_sf"/>
</dbReference>
<feature type="domain" description="RRM" evidence="7">
    <location>
        <begin position="45"/>
        <end position="123"/>
    </location>
</feature>
<feature type="region of interest" description="Disordered" evidence="6">
    <location>
        <begin position="1"/>
        <end position="37"/>
    </location>
</feature>
<dbReference type="SMART" id="SM00360">
    <property type="entry name" value="RRM"/>
    <property type="match status" value="4"/>
</dbReference>
<dbReference type="AlphaFoldDB" id="A0A395RKX7"/>
<feature type="domain" description="RRM" evidence="7">
    <location>
        <begin position="332"/>
        <end position="433"/>
    </location>
</feature>
<comment type="subcellular location">
    <subcellularLocation>
        <location evidence="1">Nucleus</location>
    </subcellularLocation>
</comment>
<feature type="compositionally biased region" description="Basic and acidic residues" evidence="6">
    <location>
        <begin position="1"/>
        <end position="15"/>
    </location>
</feature>
<dbReference type="PANTHER" id="PTHR48039">
    <property type="entry name" value="RNA-BINDING MOTIF PROTEIN 14B"/>
    <property type="match status" value="1"/>
</dbReference>
<evidence type="ECO:0000313" key="8">
    <source>
        <dbReference type="EMBL" id="RGP60522.1"/>
    </source>
</evidence>
<feature type="compositionally biased region" description="Basic and acidic residues" evidence="6">
    <location>
        <begin position="683"/>
        <end position="698"/>
    </location>
</feature>
<name>A0A395RKX7_9HYPO</name>
<evidence type="ECO:0000256" key="1">
    <source>
        <dbReference type="ARBA" id="ARBA00004123"/>
    </source>
</evidence>
<keyword evidence="9" id="KW-1185">Reference proteome</keyword>
<protein>
    <recommendedName>
        <fullName evidence="7">RRM domain-containing protein</fullName>
    </recommendedName>
</protein>
<feature type="domain" description="RRM" evidence="7">
    <location>
        <begin position="504"/>
        <end position="636"/>
    </location>
</feature>
<feature type="domain" description="RRM" evidence="7">
    <location>
        <begin position="147"/>
        <end position="224"/>
    </location>
</feature>
<feature type="region of interest" description="Disordered" evidence="6">
    <location>
        <begin position="539"/>
        <end position="566"/>
    </location>
</feature>
<keyword evidence="2" id="KW-0677">Repeat</keyword>
<feature type="compositionally biased region" description="Acidic residues" evidence="6">
    <location>
        <begin position="249"/>
        <end position="273"/>
    </location>
</feature>
<feature type="compositionally biased region" description="Basic and acidic residues" evidence="6">
    <location>
        <begin position="706"/>
        <end position="731"/>
    </location>
</feature>
<feature type="compositionally biased region" description="Basic and acidic residues" evidence="6">
    <location>
        <begin position="227"/>
        <end position="239"/>
    </location>
</feature>
<dbReference type="Proteomes" id="UP000266234">
    <property type="component" value="Unassembled WGS sequence"/>
</dbReference>
<dbReference type="PROSITE" id="PS50102">
    <property type="entry name" value="RRM"/>
    <property type="match status" value="4"/>
</dbReference>
<dbReference type="CDD" id="cd12676">
    <property type="entry name" value="RRM3_Nop4p"/>
    <property type="match status" value="1"/>
</dbReference>